<reference evidence="1 2" key="1">
    <citation type="submission" date="2012-11" db="EMBL/GenBank/DDBJ databases">
        <title>Genome assembly of Thiorhodococcus sp. AK35.</title>
        <authorList>
            <person name="Nupur N."/>
            <person name="Khatri I."/>
            <person name="Subramanian S."/>
            <person name="Pinnaka A."/>
        </authorList>
    </citation>
    <scope>NUCLEOTIDE SEQUENCE [LARGE SCALE GENOMIC DNA]</scope>
    <source>
        <strain evidence="1 2">AK35</strain>
    </source>
</reference>
<keyword evidence="2" id="KW-1185">Reference proteome</keyword>
<dbReference type="Proteomes" id="UP000019460">
    <property type="component" value="Unassembled WGS sequence"/>
</dbReference>
<dbReference type="EMBL" id="AONC01000049">
    <property type="protein sequence ID" value="EXJ14057.1"/>
    <property type="molecule type" value="Genomic_DNA"/>
</dbReference>
<protein>
    <submittedName>
        <fullName evidence="1">Uncharacterized protein</fullName>
    </submittedName>
</protein>
<sequence length="47" mass="5270">MAFLCQPPHGRSESDALNQSTHPYPLALHAVVSPRLEIHRRFCLSEG</sequence>
<name>W9VDE0_9GAMM</name>
<accession>W9VDE0</accession>
<dbReference type="AlphaFoldDB" id="W9VDE0"/>
<gene>
    <name evidence="1" type="ORF">D779_3019</name>
</gene>
<evidence type="ECO:0000313" key="1">
    <source>
        <dbReference type="EMBL" id="EXJ14057.1"/>
    </source>
</evidence>
<comment type="caution">
    <text evidence="1">The sequence shown here is derived from an EMBL/GenBank/DDBJ whole genome shotgun (WGS) entry which is preliminary data.</text>
</comment>
<evidence type="ECO:0000313" key="2">
    <source>
        <dbReference type="Proteomes" id="UP000019460"/>
    </source>
</evidence>
<organism evidence="1 2">
    <name type="scientific">Imhoffiella purpurea</name>
    <dbReference type="NCBI Taxonomy" id="1249627"/>
    <lineage>
        <taxon>Bacteria</taxon>
        <taxon>Pseudomonadati</taxon>
        <taxon>Pseudomonadota</taxon>
        <taxon>Gammaproteobacteria</taxon>
        <taxon>Chromatiales</taxon>
        <taxon>Chromatiaceae</taxon>
        <taxon>Imhoffiella</taxon>
    </lineage>
</organism>
<proteinExistence type="predicted"/>